<gene>
    <name evidence="2" type="ordered locus">Acid345_2444</name>
</gene>
<dbReference type="RefSeq" id="WP_011523246.1">
    <property type="nucleotide sequence ID" value="NC_008009.1"/>
</dbReference>
<organism evidence="2 3">
    <name type="scientific">Koribacter versatilis (strain Ellin345)</name>
    <dbReference type="NCBI Taxonomy" id="204669"/>
    <lineage>
        <taxon>Bacteria</taxon>
        <taxon>Pseudomonadati</taxon>
        <taxon>Acidobacteriota</taxon>
        <taxon>Terriglobia</taxon>
        <taxon>Terriglobales</taxon>
        <taxon>Candidatus Korobacteraceae</taxon>
        <taxon>Candidatus Korobacter</taxon>
    </lineage>
</organism>
<feature type="transmembrane region" description="Helical" evidence="1">
    <location>
        <begin position="86"/>
        <end position="107"/>
    </location>
</feature>
<dbReference type="KEGG" id="aba:Acid345_2444"/>
<dbReference type="EMBL" id="CP000360">
    <property type="protein sequence ID" value="ABF41445.1"/>
    <property type="molecule type" value="Genomic_DNA"/>
</dbReference>
<keyword evidence="1" id="KW-0812">Transmembrane</keyword>
<feature type="transmembrane region" description="Helical" evidence="1">
    <location>
        <begin position="12"/>
        <end position="33"/>
    </location>
</feature>
<feature type="transmembrane region" description="Helical" evidence="1">
    <location>
        <begin position="54"/>
        <end position="80"/>
    </location>
</feature>
<keyword evidence="1" id="KW-1133">Transmembrane helix</keyword>
<keyword evidence="3" id="KW-1185">Reference proteome</keyword>
<evidence type="ECO:0000313" key="3">
    <source>
        <dbReference type="Proteomes" id="UP000002432"/>
    </source>
</evidence>
<dbReference type="EnsemblBacteria" id="ABF41445">
    <property type="protein sequence ID" value="ABF41445"/>
    <property type="gene ID" value="Acid345_2444"/>
</dbReference>
<dbReference type="HOGENOM" id="CLU_137297_0_0_0"/>
<keyword evidence="1" id="KW-0472">Membrane</keyword>
<dbReference type="AlphaFoldDB" id="Q1INV5"/>
<protein>
    <recommendedName>
        <fullName evidence="4">DoxX</fullName>
    </recommendedName>
</protein>
<name>Q1INV5_KORVE</name>
<proteinExistence type="predicted"/>
<evidence type="ECO:0000256" key="1">
    <source>
        <dbReference type="SAM" id="Phobius"/>
    </source>
</evidence>
<reference evidence="2 3" key="1">
    <citation type="journal article" date="2009" name="Appl. Environ. Microbiol.">
        <title>Three genomes from the phylum Acidobacteria provide insight into the lifestyles of these microorganisms in soils.</title>
        <authorList>
            <person name="Ward N.L."/>
            <person name="Challacombe J.F."/>
            <person name="Janssen P.H."/>
            <person name="Henrissat B."/>
            <person name="Coutinho P.M."/>
            <person name="Wu M."/>
            <person name="Xie G."/>
            <person name="Haft D.H."/>
            <person name="Sait M."/>
            <person name="Badger J."/>
            <person name="Barabote R.D."/>
            <person name="Bradley B."/>
            <person name="Brettin T.S."/>
            <person name="Brinkac L.M."/>
            <person name="Bruce D."/>
            <person name="Creasy T."/>
            <person name="Daugherty S.C."/>
            <person name="Davidsen T.M."/>
            <person name="DeBoy R.T."/>
            <person name="Detter J.C."/>
            <person name="Dodson R.J."/>
            <person name="Durkin A.S."/>
            <person name="Ganapathy A."/>
            <person name="Gwinn-Giglio M."/>
            <person name="Han C.S."/>
            <person name="Khouri H."/>
            <person name="Kiss H."/>
            <person name="Kothari S.P."/>
            <person name="Madupu R."/>
            <person name="Nelson K.E."/>
            <person name="Nelson W.C."/>
            <person name="Paulsen I."/>
            <person name="Penn K."/>
            <person name="Ren Q."/>
            <person name="Rosovitz M.J."/>
            <person name="Selengut J.D."/>
            <person name="Shrivastava S."/>
            <person name="Sullivan S.A."/>
            <person name="Tapia R."/>
            <person name="Thompson L.S."/>
            <person name="Watkins K.L."/>
            <person name="Yang Q."/>
            <person name="Yu C."/>
            <person name="Zafar N."/>
            <person name="Zhou L."/>
            <person name="Kuske C.R."/>
        </authorList>
    </citation>
    <scope>NUCLEOTIDE SEQUENCE [LARGE SCALE GENOMIC DNA]</scope>
    <source>
        <strain evidence="2 3">Ellin345</strain>
    </source>
</reference>
<sequence length="121" mass="12928">MQRLFSSFADGWPGVGLLLQRLVTGFLLFRFGFLDLTGPTSSPAMLPSILSACAGVLLMVGLWTPVVGTLIAVLQVWLAITQVNDPWIAVVLATFGATAAMIGPGAWSVDARLFGRRHIET</sequence>
<dbReference type="Proteomes" id="UP000002432">
    <property type="component" value="Chromosome"/>
</dbReference>
<dbReference type="STRING" id="204669.Acid345_2444"/>
<evidence type="ECO:0008006" key="4">
    <source>
        <dbReference type="Google" id="ProtNLM"/>
    </source>
</evidence>
<dbReference type="OrthoDB" id="122772at2"/>
<accession>Q1INV5</accession>
<evidence type="ECO:0000313" key="2">
    <source>
        <dbReference type="EMBL" id="ABF41445.1"/>
    </source>
</evidence>